<evidence type="ECO:0000313" key="1">
    <source>
        <dbReference type="EMBL" id="BCS96426.1"/>
    </source>
</evidence>
<evidence type="ECO:0008006" key="3">
    <source>
        <dbReference type="Google" id="ProtNLM"/>
    </source>
</evidence>
<evidence type="ECO:0000313" key="2">
    <source>
        <dbReference type="Proteomes" id="UP001320148"/>
    </source>
</evidence>
<sequence>MASDALQILNPESVAADAIELGYLIHRDLPRVLAELIQTATADDYAGGRPPEKSYENKILANELFAFRVYSKRFDCRIYLKFTLFDETFWLVSLHRNRHKGGRNHG</sequence>
<keyword evidence="2" id="KW-1185">Reference proteome</keyword>
<gene>
    <name evidence="1" type="ORF">DSLASN_20580</name>
</gene>
<reference evidence="1 2" key="1">
    <citation type="submission" date="2021-02" db="EMBL/GenBank/DDBJ databases">
        <title>Complete genome of Desulfoluna sp. strain ASN36.</title>
        <authorList>
            <person name="Takahashi A."/>
            <person name="Kojima H."/>
            <person name="Fukui M."/>
        </authorList>
    </citation>
    <scope>NUCLEOTIDE SEQUENCE [LARGE SCALE GENOMIC DNA]</scope>
    <source>
        <strain evidence="1 2">ASN36</strain>
    </source>
</reference>
<dbReference type="Proteomes" id="UP001320148">
    <property type="component" value="Chromosome"/>
</dbReference>
<organism evidence="1 2">
    <name type="scientific">Desulfoluna limicola</name>
    <dbReference type="NCBI Taxonomy" id="2810562"/>
    <lineage>
        <taxon>Bacteria</taxon>
        <taxon>Pseudomonadati</taxon>
        <taxon>Thermodesulfobacteriota</taxon>
        <taxon>Desulfobacteria</taxon>
        <taxon>Desulfobacterales</taxon>
        <taxon>Desulfolunaceae</taxon>
        <taxon>Desulfoluna</taxon>
    </lineage>
</organism>
<accession>A0ABM7PGP8</accession>
<proteinExistence type="predicted"/>
<dbReference type="EMBL" id="AP024488">
    <property type="protein sequence ID" value="BCS96426.1"/>
    <property type="molecule type" value="Genomic_DNA"/>
</dbReference>
<protein>
    <recommendedName>
        <fullName evidence="3">Type II toxin-antitoxin system RelE/ParE family toxin</fullName>
    </recommendedName>
</protein>
<name>A0ABM7PGP8_9BACT</name>